<dbReference type="Proteomes" id="UP001055439">
    <property type="component" value="Chromosome 6"/>
</dbReference>
<organism evidence="1 2">
    <name type="scientific">Musa troglodytarum</name>
    <name type="common">fe'i banana</name>
    <dbReference type="NCBI Taxonomy" id="320322"/>
    <lineage>
        <taxon>Eukaryota</taxon>
        <taxon>Viridiplantae</taxon>
        <taxon>Streptophyta</taxon>
        <taxon>Embryophyta</taxon>
        <taxon>Tracheophyta</taxon>
        <taxon>Spermatophyta</taxon>
        <taxon>Magnoliopsida</taxon>
        <taxon>Liliopsida</taxon>
        <taxon>Zingiberales</taxon>
        <taxon>Musaceae</taxon>
        <taxon>Musa</taxon>
    </lineage>
</organism>
<sequence>MRRKLLVSSQSLACFHGVLSFVVLSGAFCSFALVNKIDEGLLNQSPSLDKSSLNRVHLKEKTQIT</sequence>
<evidence type="ECO:0000313" key="1">
    <source>
        <dbReference type="EMBL" id="URE12996.1"/>
    </source>
</evidence>
<gene>
    <name evidence="1" type="ORF">MUK42_36781</name>
</gene>
<name>A0A9E7KD30_9LILI</name>
<dbReference type="EMBL" id="CP097508">
    <property type="protein sequence ID" value="URE12996.1"/>
    <property type="molecule type" value="Genomic_DNA"/>
</dbReference>
<accession>A0A9E7KD30</accession>
<dbReference type="AlphaFoldDB" id="A0A9E7KD30"/>
<reference evidence="1" key="1">
    <citation type="submission" date="2022-05" db="EMBL/GenBank/DDBJ databases">
        <title>The Musa troglodytarum L. genome provides insights into the mechanism of non-climacteric behaviour and enrichment of carotenoids.</title>
        <authorList>
            <person name="Wang J."/>
        </authorList>
    </citation>
    <scope>NUCLEOTIDE SEQUENCE</scope>
    <source>
        <tissue evidence="1">Leaf</tissue>
    </source>
</reference>
<proteinExistence type="predicted"/>
<evidence type="ECO:0000313" key="2">
    <source>
        <dbReference type="Proteomes" id="UP001055439"/>
    </source>
</evidence>
<keyword evidence="2" id="KW-1185">Reference proteome</keyword>
<protein>
    <submittedName>
        <fullName evidence="1">Uncharacterized protein</fullName>
    </submittedName>
</protein>